<dbReference type="STRING" id="504798.SAMN05421871_10952"/>
<dbReference type="Proteomes" id="UP000199651">
    <property type="component" value="Unassembled WGS sequence"/>
</dbReference>
<dbReference type="SUPFAM" id="SSF54001">
    <property type="entry name" value="Cysteine proteinases"/>
    <property type="match status" value="1"/>
</dbReference>
<gene>
    <name evidence="4" type="ORF">SAMN05192558_104245</name>
</gene>
<feature type="signal peptide" evidence="1">
    <location>
        <begin position="1"/>
        <end position="22"/>
    </location>
</feature>
<evidence type="ECO:0000259" key="2">
    <source>
        <dbReference type="Pfam" id="PF01471"/>
    </source>
</evidence>
<feature type="domain" description="Peptidoglycan binding-like" evidence="2">
    <location>
        <begin position="216"/>
        <end position="271"/>
    </location>
</feature>
<sequence>MGLIRRITVSMVVMVCALGALAAPPAQAAAAGIVAIAEGELNNAERNHEEPLGSDCTFYVAQTRPHMAGCGNGWRAGSWCADFVKYVWRVAKDPEAMQPDRAGNLNGWAHSFYEYGRRQGTWHPRGSGYQPRPGDAIVFDWAADGFDSTVGSFAGGGYDIDHVGIVRSADSTAVSTIEGNASDRVLAKSYPLTSPSIVGYTTPTKAFWPTQTKGDRGADVTAIQHLLASSGRTVPVDGEFGASTDTAVRDFQTARGLGADGNVGPNTWAALAPSLQQGDNSSAVKALQFQLNVKRGAGLVVDGDFGGLTKAAVVAFQQHAGIESNGIAGPITWRHLISHHQPLGTGVCVAGGRWGTAAAVGQLTAAASRVAGLAVRDLGAEHDGGWGMDARLALMRTDRGQCGGPVDRFSPLYDQAATRELIAAARATGRVKAVYFSDPVLIAEGLVTAGPDDAVAVRYCAVVHPDPAYDC</sequence>
<dbReference type="GO" id="GO:0016787">
    <property type="term" value="F:hydrolase activity"/>
    <property type="evidence" value="ECO:0007669"/>
    <property type="project" value="UniProtKB-KW"/>
</dbReference>
<protein>
    <submittedName>
        <fullName evidence="4">Peptidoglycan-binding (PGRP) domain of peptidoglycan hydrolases-containing protein</fullName>
    </submittedName>
</protein>
<dbReference type="SUPFAM" id="SSF47090">
    <property type="entry name" value="PGBD-like"/>
    <property type="match status" value="2"/>
</dbReference>
<dbReference type="InterPro" id="IPR036365">
    <property type="entry name" value="PGBD-like_sf"/>
</dbReference>
<keyword evidence="1" id="KW-0732">Signal</keyword>
<organism evidence="4 5">
    <name type="scientific">Actinokineospora alba</name>
    <dbReference type="NCBI Taxonomy" id="504798"/>
    <lineage>
        <taxon>Bacteria</taxon>
        <taxon>Bacillati</taxon>
        <taxon>Actinomycetota</taxon>
        <taxon>Actinomycetes</taxon>
        <taxon>Pseudonocardiales</taxon>
        <taxon>Pseudonocardiaceae</taxon>
        <taxon>Actinokineospora</taxon>
    </lineage>
</organism>
<reference evidence="5" key="1">
    <citation type="submission" date="2016-10" db="EMBL/GenBank/DDBJ databases">
        <authorList>
            <person name="Varghese N."/>
            <person name="Submissions S."/>
        </authorList>
    </citation>
    <scope>NUCLEOTIDE SEQUENCE [LARGE SCALE GENOMIC DNA]</scope>
    <source>
        <strain evidence="5">IBRC-M 10655</strain>
    </source>
</reference>
<dbReference type="Pfam" id="PF05257">
    <property type="entry name" value="CHAP"/>
    <property type="match status" value="1"/>
</dbReference>
<dbReference type="Pfam" id="PF01471">
    <property type="entry name" value="PG_binding_1"/>
    <property type="match status" value="2"/>
</dbReference>
<keyword evidence="4" id="KW-0378">Hydrolase</keyword>
<name>A0A1H0LQT1_9PSEU</name>
<dbReference type="InterPro" id="IPR007921">
    <property type="entry name" value="CHAP_dom"/>
</dbReference>
<accession>A0A1H0LQT1</accession>
<dbReference type="OrthoDB" id="9815541at2"/>
<dbReference type="InterPro" id="IPR038765">
    <property type="entry name" value="Papain-like_cys_pep_sf"/>
</dbReference>
<dbReference type="InterPro" id="IPR002477">
    <property type="entry name" value="Peptidoglycan-bd-like"/>
</dbReference>
<keyword evidence="5" id="KW-1185">Reference proteome</keyword>
<evidence type="ECO:0000256" key="1">
    <source>
        <dbReference type="SAM" id="SignalP"/>
    </source>
</evidence>
<proteinExistence type="predicted"/>
<evidence type="ECO:0000313" key="5">
    <source>
        <dbReference type="Proteomes" id="UP000199651"/>
    </source>
</evidence>
<evidence type="ECO:0000313" key="4">
    <source>
        <dbReference type="EMBL" id="SDO70558.1"/>
    </source>
</evidence>
<evidence type="ECO:0000259" key="3">
    <source>
        <dbReference type="Pfam" id="PF05257"/>
    </source>
</evidence>
<dbReference type="InterPro" id="IPR036366">
    <property type="entry name" value="PGBDSf"/>
</dbReference>
<dbReference type="Gene3D" id="1.10.101.10">
    <property type="entry name" value="PGBD-like superfamily/PGBD"/>
    <property type="match status" value="2"/>
</dbReference>
<feature type="domain" description="Peptidase C51" evidence="3">
    <location>
        <begin position="76"/>
        <end position="180"/>
    </location>
</feature>
<feature type="chain" id="PRO_5038762779" evidence="1">
    <location>
        <begin position="23"/>
        <end position="471"/>
    </location>
</feature>
<dbReference type="RefSeq" id="WP_091373586.1">
    <property type="nucleotide sequence ID" value="NZ_FNDV01000009.1"/>
</dbReference>
<dbReference type="AlphaFoldDB" id="A0A1H0LQT1"/>
<feature type="domain" description="Peptidoglycan binding-like" evidence="2">
    <location>
        <begin position="281"/>
        <end position="336"/>
    </location>
</feature>
<dbReference type="EMBL" id="FNJB01000004">
    <property type="protein sequence ID" value="SDO70558.1"/>
    <property type="molecule type" value="Genomic_DNA"/>
</dbReference>